<evidence type="ECO:0000313" key="2">
    <source>
        <dbReference type="EMBL" id="CAF3818470.1"/>
    </source>
</evidence>
<organism evidence="2 3">
    <name type="scientific">Didymodactylos carnosus</name>
    <dbReference type="NCBI Taxonomy" id="1234261"/>
    <lineage>
        <taxon>Eukaryota</taxon>
        <taxon>Metazoa</taxon>
        <taxon>Spiralia</taxon>
        <taxon>Gnathifera</taxon>
        <taxon>Rotifera</taxon>
        <taxon>Eurotatoria</taxon>
        <taxon>Bdelloidea</taxon>
        <taxon>Philodinida</taxon>
        <taxon>Philodinidae</taxon>
        <taxon>Didymodactylos</taxon>
    </lineage>
</organism>
<evidence type="ECO:0000313" key="3">
    <source>
        <dbReference type="Proteomes" id="UP000682733"/>
    </source>
</evidence>
<dbReference type="EMBL" id="CAJOBA010008031">
    <property type="protein sequence ID" value="CAF3818470.1"/>
    <property type="molecule type" value="Genomic_DNA"/>
</dbReference>
<gene>
    <name evidence="1" type="ORF">OVA965_LOCUS16979</name>
    <name evidence="2" type="ORF">TMI583_LOCUS16988</name>
</gene>
<accession>A0A8S2JR62</accession>
<protein>
    <submittedName>
        <fullName evidence="2">Uncharacterized protein</fullName>
    </submittedName>
</protein>
<evidence type="ECO:0000313" key="1">
    <source>
        <dbReference type="EMBL" id="CAF1051841.1"/>
    </source>
</evidence>
<sequence>TGRGKHVPHAESLLNPVFNSRIEPLQPVYPVDSLTNSNGINGGVFLFETERPLLHSKNYVCTLCSICIFGCWICNIPSVIVTCYAYNESKRHQITRAKVLFNIGFMLSFFAPSGQITQAQARDIFDTLGSALTSVWSGVIQKPIETALQNGALMLAQLLAGLGTNGINLSSIFGGRSGINEAEFRGFWDSVLSGVTSIWTDVIQKPVEGALQTSALLLAQLLAGIGTEGISLGKRELVPELRGPIIDSLTDHATGLFQNTLKPIIESALSNVAINMAQILANFSQTGVIG</sequence>
<dbReference type="AlphaFoldDB" id="A0A8S2JR62"/>
<reference evidence="2" key="1">
    <citation type="submission" date="2021-02" db="EMBL/GenBank/DDBJ databases">
        <authorList>
            <person name="Nowell W R."/>
        </authorList>
    </citation>
    <scope>NUCLEOTIDE SEQUENCE</scope>
</reference>
<dbReference type="Proteomes" id="UP000682733">
    <property type="component" value="Unassembled WGS sequence"/>
</dbReference>
<name>A0A8S2JR62_9BILA</name>
<comment type="caution">
    <text evidence="2">The sequence shown here is derived from an EMBL/GenBank/DDBJ whole genome shotgun (WGS) entry which is preliminary data.</text>
</comment>
<dbReference type="EMBL" id="CAJNOK010008020">
    <property type="protein sequence ID" value="CAF1051841.1"/>
    <property type="molecule type" value="Genomic_DNA"/>
</dbReference>
<feature type="non-terminal residue" evidence="2">
    <location>
        <position position="1"/>
    </location>
</feature>
<proteinExistence type="predicted"/>
<dbReference type="Proteomes" id="UP000677228">
    <property type="component" value="Unassembled WGS sequence"/>
</dbReference>